<keyword evidence="10" id="KW-1185">Reference proteome</keyword>
<protein>
    <recommendedName>
        <fullName evidence="6">Peptidyl-prolyl cis-trans isomerase</fullName>
        <ecNumber evidence="6">5.2.1.8</ecNumber>
    </recommendedName>
</protein>
<dbReference type="PROSITE" id="PS50059">
    <property type="entry name" value="FKBP_PPIASE"/>
    <property type="match status" value="2"/>
</dbReference>
<dbReference type="Gene3D" id="3.10.50.40">
    <property type="match status" value="2"/>
</dbReference>
<name>A0A7W5ZM29_9BACT</name>
<dbReference type="InterPro" id="IPR001179">
    <property type="entry name" value="PPIase_FKBP_dom"/>
</dbReference>
<comment type="similarity">
    <text evidence="2 6">Belongs to the FKBP-type PPIase family.</text>
</comment>
<dbReference type="Proteomes" id="UP000541352">
    <property type="component" value="Unassembled WGS sequence"/>
</dbReference>
<feature type="domain" description="PPIase FKBP-type" evidence="8">
    <location>
        <begin position="195"/>
        <end position="287"/>
    </location>
</feature>
<evidence type="ECO:0000259" key="8">
    <source>
        <dbReference type="PROSITE" id="PS50059"/>
    </source>
</evidence>
<evidence type="ECO:0000256" key="1">
    <source>
        <dbReference type="ARBA" id="ARBA00000971"/>
    </source>
</evidence>
<dbReference type="PANTHER" id="PTHR43811">
    <property type="entry name" value="FKBP-TYPE PEPTIDYL-PROLYL CIS-TRANS ISOMERASE FKPA"/>
    <property type="match status" value="1"/>
</dbReference>
<dbReference type="AlphaFoldDB" id="A0A7W5ZM29"/>
<organism evidence="9 10">
    <name type="scientific">Runella defluvii</name>
    <dbReference type="NCBI Taxonomy" id="370973"/>
    <lineage>
        <taxon>Bacteria</taxon>
        <taxon>Pseudomonadati</taxon>
        <taxon>Bacteroidota</taxon>
        <taxon>Cytophagia</taxon>
        <taxon>Cytophagales</taxon>
        <taxon>Spirosomataceae</taxon>
        <taxon>Runella</taxon>
    </lineage>
</organism>
<keyword evidence="4 5" id="KW-0413">Isomerase</keyword>
<gene>
    <name evidence="9" type="ORF">FHS57_003384</name>
</gene>
<keyword evidence="3 5" id="KW-0697">Rotamase</keyword>
<evidence type="ECO:0000256" key="6">
    <source>
        <dbReference type="RuleBase" id="RU003915"/>
    </source>
</evidence>
<feature type="signal peptide" evidence="7">
    <location>
        <begin position="1"/>
        <end position="17"/>
    </location>
</feature>
<dbReference type="FunFam" id="3.10.50.40:FF:000047">
    <property type="entry name" value="Peptidylprolyl isomerase"/>
    <property type="match status" value="1"/>
</dbReference>
<dbReference type="PANTHER" id="PTHR43811:SF19">
    <property type="entry name" value="39 KDA FK506-BINDING NUCLEAR PROTEIN"/>
    <property type="match status" value="1"/>
</dbReference>
<feature type="domain" description="PPIase FKBP-type" evidence="8">
    <location>
        <begin position="47"/>
        <end position="137"/>
    </location>
</feature>
<comment type="caution">
    <text evidence="9">The sequence shown here is derived from an EMBL/GenBank/DDBJ whole genome shotgun (WGS) entry which is preliminary data.</text>
</comment>
<evidence type="ECO:0000256" key="4">
    <source>
        <dbReference type="ARBA" id="ARBA00023235"/>
    </source>
</evidence>
<dbReference type="EC" id="5.2.1.8" evidence="6"/>
<reference evidence="9 10" key="1">
    <citation type="submission" date="2020-08" db="EMBL/GenBank/DDBJ databases">
        <title>Genomic Encyclopedia of Type Strains, Phase IV (KMG-IV): sequencing the most valuable type-strain genomes for metagenomic binning, comparative biology and taxonomic classification.</title>
        <authorList>
            <person name="Goeker M."/>
        </authorList>
    </citation>
    <scope>NUCLEOTIDE SEQUENCE [LARGE SCALE GENOMIC DNA]</scope>
    <source>
        <strain evidence="9 10">DSM 17976</strain>
    </source>
</reference>
<sequence length="303" mass="32519">MKFKSTIAFFSVAALMAACNNRVSVSETGLKYQIHDEHSDSRKPKVGDILTFHLVLKNSKDSVLRDTYKEGQPMQMMLQVPPFKGSFEEGLAMISKQDSASFFVSADSLFTRMMQPLPPGIPKGSDIQFTVKLVDVQNEQEFQKSQASAREKQVKTDAKIIDDYVAKNKLNATETASGLNYVVTQEGTGVKPVAGNVVTVHYTGKLLDGKVFDSSVKNPQSGGKPIDFPIGQGMVIPGWEEGIMTMKKGGKCTFIIPSSLAYGTAGSPGVIPPNSVLVFDVELVDVKKAPAAPAGPGAVGGQQ</sequence>
<dbReference type="EMBL" id="JACIBY010000006">
    <property type="protein sequence ID" value="MBB3839378.1"/>
    <property type="molecule type" value="Genomic_DNA"/>
</dbReference>
<dbReference type="PROSITE" id="PS51257">
    <property type="entry name" value="PROKAR_LIPOPROTEIN"/>
    <property type="match status" value="1"/>
</dbReference>
<feature type="chain" id="PRO_5030942337" description="Peptidyl-prolyl cis-trans isomerase" evidence="7">
    <location>
        <begin position="18"/>
        <end position="303"/>
    </location>
</feature>
<dbReference type="RefSeq" id="WP_122933674.1">
    <property type="nucleotide sequence ID" value="NZ_JACIBY010000006.1"/>
</dbReference>
<comment type="catalytic activity">
    <reaction evidence="1 5 6">
        <text>[protein]-peptidylproline (omega=180) = [protein]-peptidylproline (omega=0)</text>
        <dbReference type="Rhea" id="RHEA:16237"/>
        <dbReference type="Rhea" id="RHEA-COMP:10747"/>
        <dbReference type="Rhea" id="RHEA-COMP:10748"/>
        <dbReference type="ChEBI" id="CHEBI:83833"/>
        <dbReference type="ChEBI" id="CHEBI:83834"/>
        <dbReference type="EC" id="5.2.1.8"/>
    </reaction>
</comment>
<dbReference type="SUPFAM" id="SSF54534">
    <property type="entry name" value="FKBP-like"/>
    <property type="match status" value="2"/>
</dbReference>
<keyword evidence="7" id="KW-0732">Signal</keyword>
<evidence type="ECO:0000313" key="10">
    <source>
        <dbReference type="Proteomes" id="UP000541352"/>
    </source>
</evidence>
<proteinExistence type="inferred from homology"/>
<evidence type="ECO:0000313" key="9">
    <source>
        <dbReference type="EMBL" id="MBB3839378.1"/>
    </source>
</evidence>
<accession>A0A7W5ZM29</accession>
<evidence type="ECO:0000256" key="7">
    <source>
        <dbReference type="SAM" id="SignalP"/>
    </source>
</evidence>
<dbReference type="InterPro" id="IPR046357">
    <property type="entry name" value="PPIase_dom_sf"/>
</dbReference>
<evidence type="ECO:0000256" key="2">
    <source>
        <dbReference type="ARBA" id="ARBA00006577"/>
    </source>
</evidence>
<dbReference type="GO" id="GO:0003755">
    <property type="term" value="F:peptidyl-prolyl cis-trans isomerase activity"/>
    <property type="evidence" value="ECO:0007669"/>
    <property type="project" value="UniProtKB-UniRule"/>
</dbReference>
<evidence type="ECO:0000256" key="3">
    <source>
        <dbReference type="ARBA" id="ARBA00023110"/>
    </source>
</evidence>
<dbReference type="Pfam" id="PF00254">
    <property type="entry name" value="FKBP_C"/>
    <property type="match status" value="2"/>
</dbReference>
<evidence type="ECO:0000256" key="5">
    <source>
        <dbReference type="PROSITE-ProRule" id="PRU00277"/>
    </source>
</evidence>